<comment type="similarity">
    <text evidence="1">Belongs to the UPF0336 family.</text>
</comment>
<dbReference type="AlphaFoldDB" id="A0A2T0Q883"/>
<evidence type="ECO:0000313" key="4">
    <source>
        <dbReference type="Proteomes" id="UP000237846"/>
    </source>
</evidence>
<dbReference type="HAMAP" id="MF_00799">
    <property type="entry name" value="UPF0336"/>
    <property type="match status" value="1"/>
</dbReference>
<dbReference type="RefSeq" id="WP_106245048.1">
    <property type="nucleotide sequence ID" value="NZ_PVZC01000003.1"/>
</dbReference>
<name>A0A2T0Q883_9ACTN</name>
<proteinExistence type="inferred from homology"/>
<gene>
    <name evidence="3" type="ORF">CLV72_103563</name>
</gene>
<organism evidence="3 4">
    <name type="scientific">Allonocardiopsis opalescens</name>
    <dbReference type="NCBI Taxonomy" id="1144618"/>
    <lineage>
        <taxon>Bacteria</taxon>
        <taxon>Bacillati</taxon>
        <taxon>Actinomycetota</taxon>
        <taxon>Actinomycetes</taxon>
        <taxon>Streptosporangiales</taxon>
        <taxon>Allonocardiopsis</taxon>
    </lineage>
</organism>
<dbReference type="PIRSF" id="PIRSF018072">
    <property type="entry name" value="UCP018072"/>
    <property type="match status" value="1"/>
</dbReference>
<dbReference type="InterPro" id="IPR016709">
    <property type="entry name" value="HadA-like"/>
</dbReference>
<protein>
    <recommendedName>
        <fullName evidence="1">UPF0336 protein CLV72_103563</fullName>
    </recommendedName>
</protein>
<dbReference type="GO" id="GO:0019171">
    <property type="term" value="F:(3R)-hydroxyacyl-[acyl-carrier-protein] dehydratase activity"/>
    <property type="evidence" value="ECO:0007669"/>
    <property type="project" value="TreeGrafter"/>
</dbReference>
<feature type="domain" description="FAS1-like dehydratase" evidence="2">
    <location>
        <begin position="8"/>
        <end position="137"/>
    </location>
</feature>
<sequence>MPINREFLGRSYPPSEPYQVSREKVAEFAAAIGDTNPLYLDPEAAKAAGHPDVLAPPTFPIVVAMRDSGTAVADPELGVDYSMVVHGRQSFAYSRPLYAGDVVTCTSTIAEIKAAGRNEVLTIDTAIGTTQGEHVVTASFTIVVRGGADS</sequence>
<dbReference type="InterPro" id="IPR029069">
    <property type="entry name" value="HotDog_dom_sf"/>
</dbReference>
<dbReference type="PANTHER" id="PTHR43437:SF3">
    <property type="entry name" value="HYDROXYACYL-THIOESTER DEHYDRATASE TYPE 2, MITOCHONDRIAL"/>
    <property type="match status" value="1"/>
</dbReference>
<dbReference type="Pfam" id="PF13452">
    <property type="entry name" value="FAS1_DH_region"/>
    <property type="match status" value="1"/>
</dbReference>
<dbReference type="SUPFAM" id="SSF54637">
    <property type="entry name" value="Thioesterase/thiol ester dehydrase-isomerase"/>
    <property type="match status" value="1"/>
</dbReference>
<dbReference type="CDD" id="cd03441">
    <property type="entry name" value="R_hydratase_like"/>
    <property type="match status" value="1"/>
</dbReference>
<dbReference type="InterPro" id="IPR050965">
    <property type="entry name" value="UPF0336/Enoyl-CoA_hydratase"/>
</dbReference>
<evidence type="ECO:0000256" key="1">
    <source>
        <dbReference type="HAMAP-Rule" id="MF_00799"/>
    </source>
</evidence>
<dbReference type="OrthoDB" id="5415111at2"/>
<dbReference type="Gene3D" id="3.10.129.10">
    <property type="entry name" value="Hotdog Thioesterase"/>
    <property type="match status" value="1"/>
</dbReference>
<dbReference type="GO" id="GO:0006633">
    <property type="term" value="P:fatty acid biosynthetic process"/>
    <property type="evidence" value="ECO:0007669"/>
    <property type="project" value="TreeGrafter"/>
</dbReference>
<accession>A0A2T0Q883</accession>
<dbReference type="PANTHER" id="PTHR43437">
    <property type="entry name" value="HYDROXYACYL-THIOESTER DEHYDRATASE TYPE 2, MITOCHONDRIAL-RELATED"/>
    <property type="match status" value="1"/>
</dbReference>
<dbReference type="Proteomes" id="UP000237846">
    <property type="component" value="Unassembled WGS sequence"/>
</dbReference>
<dbReference type="EMBL" id="PVZC01000003">
    <property type="protein sequence ID" value="PRX99953.1"/>
    <property type="molecule type" value="Genomic_DNA"/>
</dbReference>
<comment type="caution">
    <text evidence="3">The sequence shown here is derived from an EMBL/GenBank/DDBJ whole genome shotgun (WGS) entry which is preliminary data.</text>
</comment>
<dbReference type="InterPro" id="IPR039569">
    <property type="entry name" value="FAS1-like_DH_region"/>
</dbReference>
<keyword evidence="4" id="KW-1185">Reference proteome</keyword>
<evidence type="ECO:0000313" key="3">
    <source>
        <dbReference type="EMBL" id="PRX99953.1"/>
    </source>
</evidence>
<reference evidence="3 4" key="1">
    <citation type="submission" date="2018-03" db="EMBL/GenBank/DDBJ databases">
        <title>Genomic Encyclopedia of Archaeal and Bacterial Type Strains, Phase II (KMG-II): from individual species to whole genera.</title>
        <authorList>
            <person name="Goeker M."/>
        </authorList>
    </citation>
    <scope>NUCLEOTIDE SEQUENCE [LARGE SCALE GENOMIC DNA]</scope>
    <source>
        <strain evidence="3 4">DSM 45601</strain>
    </source>
</reference>
<evidence type="ECO:0000259" key="2">
    <source>
        <dbReference type="Pfam" id="PF13452"/>
    </source>
</evidence>